<dbReference type="PANTHER" id="PTHR43884">
    <property type="entry name" value="ACYL-COA DEHYDROGENASE"/>
    <property type="match status" value="1"/>
</dbReference>
<dbReference type="InterPro" id="IPR006091">
    <property type="entry name" value="Acyl-CoA_Oxase/DH_mid-dom"/>
</dbReference>
<evidence type="ECO:0000256" key="1">
    <source>
        <dbReference type="ARBA" id="ARBA00001974"/>
    </source>
</evidence>
<evidence type="ECO:0000259" key="8">
    <source>
        <dbReference type="Pfam" id="PF02771"/>
    </source>
</evidence>
<proteinExistence type="inferred from homology"/>
<dbReference type="InterPro" id="IPR036250">
    <property type="entry name" value="AcylCo_DH-like_C"/>
</dbReference>
<dbReference type="RefSeq" id="WP_148089543.1">
    <property type="nucleotide sequence ID" value="NZ_RJVJ01000002.1"/>
</dbReference>
<dbReference type="SUPFAM" id="SSF56645">
    <property type="entry name" value="Acyl-CoA dehydrogenase NM domain-like"/>
    <property type="match status" value="1"/>
</dbReference>
<feature type="domain" description="Acyl-CoA dehydrogenase/oxidase N-terminal" evidence="8">
    <location>
        <begin position="20"/>
        <end position="119"/>
    </location>
</feature>
<dbReference type="Gene3D" id="1.10.540.10">
    <property type="entry name" value="Acyl-CoA dehydrogenase/oxidase, N-terminal domain"/>
    <property type="match status" value="1"/>
</dbReference>
<feature type="domain" description="Acyl-CoA dehydrogenase/oxidase C-terminal" evidence="6">
    <location>
        <begin position="232"/>
        <end position="379"/>
    </location>
</feature>
<evidence type="ECO:0000259" key="6">
    <source>
        <dbReference type="Pfam" id="PF00441"/>
    </source>
</evidence>
<dbReference type="InterPro" id="IPR009075">
    <property type="entry name" value="AcylCo_DH/oxidase_C"/>
</dbReference>
<dbReference type="Pfam" id="PF02771">
    <property type="entry name" value="Acyl-CoA_dh_N"/>
    <property type="match status" value="1"/>
</dbReference>
<evidence type="ECO:0000313" key="9">
    <source>
        <dbReference type="EMBL" id="ROR37432.1"/>
    </source>
</evidence>
<evidence type="ECO:0000256" key="4">
    <source>
        <dbReference type="ARBA" id="ARBA00022827"/>
    </source>
</evidence>
<accession>A0A8G1UAY5</accession>
<comment type="similarity">
    <text evidence="2 5">Belongs to the acyl-CoA dehydrogenase family.</text>
</comment>
<keyword evidence="3 5" id="KW-0285">Flavoprotein</keyword>
<dbReference type="CDD" id="cd00567">
    <property type="entry name" value="ACAD"/>
    <property type="match status" value="1"/>
</dbReference>
<dbReference type="EMBL" id="RJVJ01000002">
    <property type="protein sequence ID" value="ROR37432.1"/>
    <property type="molecule type" value="Genomic_DNA"/>
</dbReference>
<protein>
    <submittedName>
        <fullName evidence="9">Alkylation response protein AidB-like acyl-CoA dehydrogenase</fullName>
    </submittedName>
</protein>
<keyword evidence="5" id="KW-0560">Oxidoreductase</keyword>
<evidence type="ECO:0000313" key="10">
    <source>
        <dbReference type="Proteomes" id="UP000267408"/>
    </source>
</evidence>
<dbReference type="InterPro" id="IPR046373">
    <property type="entry name" value="Acyl-CoA_Oxase/DH_mid-dom_sf"/>
</dbReference>
<feature type="domain" description="Acyl-CoA oxidase/dehydrogenase middle" evidence="7">
    <location>
        <begin position="124"/>
        <end position="220"/>
    </location>
</feature>
<dbReference type="PANTHER" id="PTHR43884:SF12">
    <property type="entry name" value="ISOVALERYL-COA DEHYDROGENASE, MITOCHONDRIAL-RELATED"/>
    <property type="match status" value="1"/>
</dbReference>
<keyword evidence="4 5" id="KW-0274">FAD</keyword>
<dbReference type="Gene3D" id="2.40.110.10">
    <property type="entry name" value="Butyryl-CoA Dehydrogenase, subunit A, domain 2"/>
    <property type="match status" value="1"/>
</dbReference>
<dbReference type="Gene3D" id="1.20.140.10">
    <property type="entry name" value="Butyryl-CoA Dehydrogenase, subunit A, domain 3"/>
    <property type="match status" value="1"/>
</dbReference>
<evidence type="ECO:0000256" key="5">
    <source>
        <dbReference type="RuleBase" id="RU362125"/>
    </source>
</evidence>
<dbReference type="Pfam" id="PF02770">
    <property type="entry name" value="Acyl-CoA_dh_M"/>
    <property type="match status" value="1"/>
</dbReference>
<evidence type="ECO:0000259" key="7">
    <source>
        <dbReference type="Pfam" id="PF02770"/>
    </source>
</evidence>
<dbReference type="AlphaFoldDB" id="A0A8G1UAY5"/>
<comment type="caution">
    <text evidence="9">The sequence shown here is derived from an EMBL/GenBank/DDBJ whole genome shotgun (WGS) entry which is preliminary data.</text>
</comment>
<organism evidence="9 10">
    <name type="scientific">Kitasatospora cineracea</name>
    <dbReference type="NCBI Taxonomy" id="88074"/>
    <lineage>
        <taxon>Bacteria</taxon>
        <taxon>Bacillati</taxon>
        <taxon>Actinomycetota</taxon>
        <taxon>Actinomycetes</taxon>
        <taxon>Kitasatosporales</taxon>
        <taxon>Streptomycetaceae</taxon>
        <taxon>Kitasatospora</taxon>
    </lineage>
</organism>
<evidence type="ECO:0000256" key="2">
    <source>
        <dbReference type="ARBA" id="ARBA00009347"/>
    </source>
</evidence>
<comment type="cofactor">
    <cofactor evidence="1 5">
        <name>FAD</name>
        <dbReference type="ChEBI" id="CHEBI:57692"/>
    </cofactor>
</comment>
<dbReference type="Pfam" id="PF00441">
    <property type="entry name" value="Acyl-CoA_dh_1"/>
    <property type="match status" value="1"/>
</dbReference>
<dbReference type="InterPro" id="IPR013786">
    <property type="entry name" value="AcylCoA_DH/ox_N"/>
</dbReference>
<dbReference type="InterPro" id="IPR037069">
    <property type="entry name" value="AcylCoA_DH/ox_N_sf"/>
</dbReference>
<dbReference type="InterPro" id="IPR009100">
    <property type="entry name" value="AcylCoA_DH/oxidase_NM_dom_sf"/>
</dbReference>
<dbReference type="GO" id="GO:0003995">
    <property type="term" value="F:acyl-CoA dehydrogenase activity"/>
    <property type="evidence" value="ECO:0007669"/>
    <property type="project" value="TreeGrafter"/>
</dbReference>
<gene>
    <name evidence="9" type="ORF">EDD39_5575</name>
</gene>
<name>A0A8G1UAY5_9ACTN</name>
<dbReference type="GO" id="GO:0050660">
    <property type="term" value="F:flavin adenine dinucleotide binding"/>
    <property type="evidence" value="ECO:0007669"/>
    <property type="project" value="InterPro"/>
</dbReference>
<sequence length="382" mass="39229">MLTERAAGPAPAEAFTAWLPGVRSWAAAARPTRADWAAGAGLGLLSLSVPTGSGGAGAGYLATCRAWEAAGESAVLAGADEPGGLLFGMAAHLWACQEPLLAFGTPGQHAALLPGMLTGSVAGAFAATEDEAGSDVFSMRTRAERDDAGRWRLDGAKAFVTNAPFADVFLVLARTGAGSALGALSAFLVPRGTAGLTVGPALTQVGPAGAAMAPVQFDGVRVGPDACLGGEGAGFAVLMHAMRHERAMILAPAVGLMAGALARAVEHARRRVQFGRPIGAFDSVRERLVDAELSVTAAREVLHGTARLADLGELTHRRAALTKLHVSREFGRLGRRLADLYGGYAVLPSTGIAQLLQDALASRFYSGTEDMQVKVIAEGWGL</sequence>
<dbReference type="OrthoDB" id="8876745at2"/>
<dbReference type="Proteomes" id="UP000267408">
    <property type="component" value="Unassembled WGS sequence"/>
</dbReference>
<dbReference type="SUPFAM" id="SSF47203">
    <property type="entry name" value="Acyl-CoA dehydrogenase C-terminal domain-like"/>
    <property type="match status" value="1"/>
</dbReference>
<reference evidence="9 10" key="1">
    <citation type="submission" date="2018-11" db="EMBL/GenBank/DDBJ databases">
        <title>Sequencing the genomes of 1000 actinobacteria strains.</title>
        <authorList>
            <person name="Klenk H.-P."/>
        </authorList>
    </citation>
    <scope>NUCLEOTIDE SEQUENCE [LARGE SCALE GENOMIC DNA]</scope>
    <source>
        <strain evidence="9 10">DSM 44780</strain>
    </source>
</reference>
<evidence type="ECO:0000256" key="3">
    <source>
        <dbReference type="ARBA" id="ARBA00022630"/>
    </source>
</evidence>